<dbReference type="Proteomes" id="UP001145114">
    <property type="component" value="Unassembled WGS sequence"/>
</dbReference>
<protein>
    <submittedName>
        <fullName evidence="1">40S ribosomal protein S12</fullName>
    </submittedName>
</protein>
<sequence length="145" mass="15377">MASEGDVVEQQTEVVEVAAPAVKGTMTQEEALEQVLKKALVDDGLVRGAREAIKALDRNEAKLCVLNRACEENGIIALAEALCAANGVPLVKVSDGKQLGEWAGLCKIDRDGNARKVVSASVVVVKSWGEESEGRNIILSSFNQS</sequence>
<keyword evidence="2" id="KW-1185">Reference proteome</keyword>
<reference evidence="1" key="1">
    <citation type="submission" date="2022-06" db="EMBL/GenBank/DDBJ databases">
        <title>Phylogenomic reconstructions and comparative analyses of Kickxellomycotina fungi.</title>
        <authorList>
            <person name="Reynolds N.K."/>
            <person name="Stajich J.E."/>
            <person name="Barry K."/>
            <person name="Grigoriev I.V."/>
            <person name="Crous P."/>
            <person name="Smith M.E."/>
        </authorList>
    </citation>
    <scope>NUCLEOTIDE SEQUENCE</scope>
    <source>
        <strain evidence="1">RSA 2271</strain>
    </source>
</reference>
<keyword evidence="1" id="KW-0687">Ribonucleoprotein</keyword>
<dbReference type="EMBL" id="JAMZIH010005243">
    <property type="protein sequence ID" value="KAJ1675581.1"/>
    <property type="molecule type" value="Genomic_DNA"/>
</dbReference>
<gene>
    <name evidence="1" type="primary">RPS12</name>
    <name evidence="1" type="ORF">EV182_000988</name>
</gene>
<evidence type="ECO:0000313" key="2">
    <source>
        <dbReference type="Proteomes" id="UP001145114"/>
    </source>
</evidence>
<comment type="caution">
    <text evidence="1">The sequence shown here is derived from an EMBL/GenBank/DDBJ whole genome shotgun (WGS) entry which is preliminary data.</text>
</comment>
<organism evidence="1 2">
    <name type="scientific">Spiromyces aspiralis</name>
    <dbReference type="NCBI Taxonomy" id="68401"/>
    <lineage>
        <taxon>Eukaryota</taxon>
        <taxon>Fungi</taxon>
        <taxon>Fungi incertae sedis</taxon>
        <taxon>Zoopagomycota</taxon>
        <taxon>Kickxellomycotina</taxon>
        <taxon>Kickxellomycetes</taxon>
        <taxon>Kickxellales</taxon>
        <taxon>Kickxellaceae</taxon>
        <taxon>Spiromyces</taxon>
    </lineage>
</organism>
<name>A0ACC1HJS8_9FUNG</name>
<proteinExistence type="predicted"/>
<evidence type="ECO:0000313" key="1">
    <source>
        <dbReference type="EMBL" id="KAJ1675581.1"/>
    </source>
</evidence>
<keyword evidence="1" id="KW-0689">Ribosomal protein</keyword>
<accession>A0ACC1HJS8</accession>